<protein>
    <submittedName>
        <fullName evidence="1">Uncharacterized protein</fullName>
    </submittedName>
</protein>
<organism evidence="1 2">
    <name type="scientific">Pyropia yezoensis</name>
    <name type="common">Susabi-nori</name>
    <name type="synonym">Porphyra yezoensis</name>
    <dbReference type="NCBI Taxonomy" id="2788"/>
    <lineage>
        <taxon>Eukaryota</taxon>
        <taxon>Rhodophyta</taxon>
        <taxon>Bangiophyceae</taxon>
        <taxon>Bangiales</taxon>
        <taxon>Bangiaceae</taxon>
        <taxon>Pyropia</taxon>
    </lineage>
</organism>
<proteinExistence type="predicted"/>
<gene>
    <name evidence="1" type="ORF">I4F81_010634</name>
</gene>
<accession>A0ACC3CD89</accession>
<comment type="caution">
    <text evidence="1">The sequence shown here is derived from an EMBL/GenBank/DDBJ whole genome shotgun (WGS) entry which is preliminary data.</text>
</comment>
<dbReference type="EMBL" id="CM020620">
    <property type="protein sequence ID" value="KAK1868139.1"/>
    <property type="molecule type" value="Genomic_DNA"/>
</dbReference>
<sequence>MEPTNDAAAAAGQIPIDAPPGAAAVTGTPATGLEAPAAGGGKGPDAAVPFGTGGGPSLVAAPTAGVAGVAGVAGAALTSTTATAGGTASPVDDSDEESEEEVLERGPAPAVSVVMPTSMPATSGAVPPVAAAVHPPAAPSLLPVPRSLPGGAPAARGTPAVVVPVAAVSAPAADAMVGSAPMDGVDPVLPPLPTSPVPVVAASLTTLNVPNGFPPTTASVAGVGAFGGLPAARASPPVLSDEERGALRAEADGFCAGRSSSEESDAPPVRGQIGGLPAGVVAAKPPSPVRVSPKRPRADGERIAVPDVAGAPLPPAPSLRTSVAAGVTASPGLPSADGAGAVPPPAAVLPPSPARQVLRLRLGPVPPDAPAVAEPPGGSTGRPAELSLSNNSTPVSGPASTSEAKAGGEAGGALPATYPPLGAPAVPPVVPPLPLASAVGNAPVVAMQVDSGTGAGIGASARASPAPAQTRSSARQQQQAASPVPPRAAAVPVAPPAAAAVVASPAANTRGKGPSPSPQPSPLPMLLPTPTGSGALSAAARQLPHNMTPVQMHRATMPLRLVYDGEPFDEDAEFALSNPPYVSEYVSFFDSAGRINYPAVLKPGEKVSSSNKRELLQRFRRPARAVPGAIPPLLTPASYVSFGLNTATVAPAVAPAVAAPPRPVAAVAPVAARGVPAGVVPAQMPAVSAAGPSPVHIVRQVAPPGAAVAPPAPAAPVVPAAPVSGVGTAGPPLVVRTPLGPPLPLPPGPRTRQEELLRMHIQRATAGLSPKQLGLRLLLTRREKLIPASVGGMVATVCSNYQRPTPASSFGHRFGVGSVGLATIGFWGNTSRLQKMYLVNQTERHGKTRQSWHDRLAAHALAFRDVHSRMAADKRKLHSSIDRYFRDKAKEEERRKRREMVERMNALKNNDEEAYLKLLSKTKNERLLQMDLQAQDRAHRIGQTKEVRVFRLISSATVEVKILEAANRKLQMDAQVIQAGQFNNKSSETDRTTMLRAILQASAAVNDDGTQATPGAPSADDVSDADEINRMAARGEAELVKFEAMDAANPITLMANEADLPGWVVQHETNHQTAEEELEAMMTSHGRGRRRRSEVSYDDALTEREFLAALEEGTDVTHASSRKRAVREARRLAAASGAAGEQSDDSLPAAVTSDGSGSGGGQRSRRQVTPSARRRSRSVSFRPDSDSPAEEADGGDGRKAVNAGNVLDGAVGSVVDVEAKTRTPDAEQGSTGGPKKRGRPRRTTPAKPRTPTGRPRGRPRKHPLPTPSPLASPNGVGSDGSLAVADGGSSSDNPLSADEQARRASTAAAAMVARALSANAAAVAAAEKDASGEDDDSSPAAEESASDVQDNSQADSDPDVPTPGEEEDTMAAVTTPRSTRSRRNGDGTPVSGQIPPLPPRTRRSSKRRAGGSSSSPVDTVAPTGRGRKRGWAPSPSPTPVGGTPDGQRRLAVGGSRRSPGLASLSPSPPAADHGAVNGREKRSRGSPAVAGDSGSHRAARGRSAGNDDDDNDGLSEEPDSDDGSDGVAVAAVNGRRPRASRGGRKGASPAGRRRSRAGGAVAEGRTLLAGGAGAGSGDGASGRGGYGRL</sequence>
<evidence type="ECO:0000313" key="1">
    <source>
        <dbReference type="EMBL" id="KAK1868139.1"/>
    </source>
</evidence>
<dbReference type="Proteomes" id="UP000798662">
    <property type="component" value="Chromosome 3"/>
</dbReference>
<evidence type="ECO:0000313" key="2">
    <source>
        <dbReference type="Proteomes" id="UP000798662"/>
    </source>
</evidence>
<reference evidence="1" key="1">
    <citation type="submission" date="2019-11" db="EMBL/GenBank/DDBJ databases">
        <title>Nori genome reveals adaptations in red seaweeds to the harsh intertidal environment.</title>
        <authorList>
            <person name="Wang D."/>
            <person name="Mao Y."/>
        </authorList>
    </citation>
    <scope>NUCLEOTIDE SEQUENCE</scope>
    <source>
        <tissue evidence="1">Gametophyte</tissue>
    </source>
</reference>
<keyword evidence="2" id="KW-1185">Reference proteome</keyword>
<name>A0ACC3CD89_PYRYE</name>